<gene>
    <name evidence="2" type="ORF">UFOVP342_71</name>
</gene>
<evidence type="ECO:0000256" key="1">
    <source>
        <dbReference type="SAM" id="MobiDB-lite"/>
    </source>
</evidence>
<accession>A0A6J5LZ63</accession>
<evidence type="ECO:0000313" key="2">
    <source>
        <dbReference type="EMBL" id="CAB4139658.1"/>
    </source>
</evidence>
<name>A0A6J5LZ63_9CAUD</name>
<dbReference type="EMBL" id="LR796361">
    <property type="protein sequence ID" value="CAB4139658.1"/>
    <property type="molecule type" value="Genomic_DNA"/>
</dbReference>
<organism evidence="2">
    <name type="scientific">uncultured Caudovirales phage</name>
    <dbReference type="NCBI Taxonomy" id="2100421"/>
    <lineage>
        <taxon>Viruses</taxon>
        <taxon>Duplodnaviria</taxon>
        <taxon>Heunggongvirae</taxon>
        <taxon>Uroviricota</taxon>
        <taxon>Caudoviricetes</taxon>
        <taxon>Peduoviridae</taxon>
        <taxon>Maltschvirus</taxon>
        <taxon>Maltschvirus maltsch</taxon>
    </lineage>
</organism>
<protein>
    <submittedName>
        <fullName evidence="2">Uncharacterized protein</fullName>
    </submittedName>
</protein>
<feature type="region of interest" description="Disordered" evidence="1">
    <location>
        <begin position="1"/>
        <end position="22"/>
    </location>
</feature>
<proteinExistence type="predicted"/>
<sequence length="81" mass="9256">MSTMPMQKKKKLPPGSIVPDMEDVPISEIQRVMDMQQSSLIKKAIDQGTFTSPADAAKNSMTITEKMLQDEIKRREMMKKR</sequence>
<reference evidence="2" key="1">
    <citation type="submission" date="2020-04" db="EMBL/GenBank/DDBJ databases">
        <authorList>
            <person name="Chiriac C."/>
            <person name="Salcher M."/>
            <person name="Ghai R."/>
            <person name="Kavagutti S V."/>
        </authorList>
    </citation>
    <scope>NUCLEOTIDE SEQUENCE</scope>
</reference>